<comment type="caution">
    <text evidence="9">The sequence shown here is derived from an EMBL/GenBank/DDBJ whole genome shotgun (WGS) entry which is preliminary data.</text>
</comment>
<dbReference type="AlphaFoldDB" id="A0A8S1EAZ8"/>
<reference evidence="9 10" key="1">
    <citation type="submission" date="2020-04" db="EMBL/GenBank/DDBJ databases">
        <authorList>
            <person name="Laetsch R D."/>
            <person name="Stevens L."/>
            <person name="Kumar S."/>
            <person name="Blaxter L. M."/>
        </authorList>
    </citation>
    <scope>NUCLEOTIDE SEQUENCE [LARGE SCALE GENOMIC DNA]</scope>
</reference>
<keyword evidence="4 7" id="KW-1133">Transmembrane helix</keyword>
<feature type="transmembrane region" description="Helical" evidence="7">
    <location>
        <begin position="238"/>
        <end position="256"/>
    </location>
</feature>
<evidence type="ECO:0000313" key="9">
    <source>
        <dbReference type="EMBL" id="CAB3398737.1"/>
    </source>
</evidence>
<keyword evidence="5 7" id="KW-0472">Membrane</keyword>
<evidence type="ECO:0000256" key="4">
    <source>
        <dbReference type="ARBA" id="ARBA00022989"/>
    </source>
</evidence>
<dbReference type="EC" id="2.3.1.225" evidence="7"/>
<feature type="transmembrane region" description="Helical" evidence="7">
    <location>
        <begin position="20"/>
        <end position="48"/>
    </location>
</feature>
<feature type="transmembrane region" description="Helical" evidence="7">
    <location>
        <begin position="60"/>
        <end position="80"/>
    </location>
</feature>
<evidence type="ECO:0000256" key="7">
    <source>
        <dbReference type="RuleBase" id="RU079119"/>
    </source>
</evidence>
<comment type="similarity">
    <text evidence="7">Belongs to the DHHC palmitoyltransferase family.</text>
</comment>
<keyword evidence="2 7" id="KW-0808">Transferase</keyword>
<evidence type="ECO:0000256" key="1">
    <source>
        <dbReference type="ARBA" id="ARBA00004141"/>
    </source>
</evidence>
<evidence type="ECO:0000256" key="3">
    <source>
        <dbReference type="ARBA" id="ARBA00022692"/>
    </source>
</evidence>
<keyword evidence="3 7" id="KW-0812">Transmembrane</keyword>
<feature type="transmembrane region" description="Helical" evidence="7">
    <location>
        <begin position="200"/>
        <end position="226"/>
    </location>
</feature>
<dbReference type="OrthoDB" id="9909019at2759"/>
<evidence type="ECO:0000313" key="10">
    <source>
        <dbReference type="Proteomes" id="UP000494206"/>
    </source>
</evidence>
<dbReference type="EMBL" id="CADEPM010000001">
    <property type="protein sequence ID" value="CAB3398737.1"/>
    <property type="molecule type" value="Genomic_DNA"/>
</dbReference>
<dbReference type="InterPro" id="IPR001594">
    <property type="entry name" value="Palmitoyltrfase_DHHC"/>
</dbReference>
<dbReference type="PROSITE" id="PS50216">
    <property type="entry name" value="DHHC"/>
    <property type="match status" value="1"/>
</dbReference>
<accession>A0A8S1EAZ8</accession>
<comment type="subcellular location">
    <subcellularLocation>
        <location evidence="1">Membrane</location>
        <topology evidence="1">Multi-pass membrane protein</topology>
    </subcellularLocation>
</comment>
<feature type="domain" description="Palmitoyltransferase DHHC" evidence="8">
    <location>
        <begin position="153"/>
        <end position="278"/>
    </location>
</feature>
<keyword evidence="6 7" id="KW-0012">Acyltransferase</keyword>
<evidence type="ECO:0000256" key="2">
    <source>
        <dbReference type="ARBA" id="ARBA00022679"/>
    </source>
</evidence>
<dbReference type="GO" id="GO:0019706">
    <property type="term" value="F:protein-cysteine S-palmitoyltransferase activity"/>
    <property type="evidence" value="ECO:0007669"/>
    <property type="project" value="UniProtKB-EC"/>
</dbReference>
<comment type="domain">
    <text evidence="7">The DHHC domain is required for palmitoyltransferase activity.</text>
</comment>
<dbReference type="Pfam" id="PF01529">
    <property type="entry name" value="DHHC"/>
    <property type="match status" value="1"/>
</dbReference>
<organism evidence="9 10">
    <name type="scientific">Caenorhabditis bovis</name>
    <dbReference type="NCBI Taxonomy" id="2654633"/>
    <lineage>
        <taxon>Eukaryota</taxon>
        <taxon>Metazoa</taxon>
        <taxon>Ecdysozoa</taxon>
        <taxon>Nematoda</taxon>
        <taxon>Chromadorea</taxon>
        <taxon>Rhabditida</taxon>
        <taxon>Rhabditina</taxon>
        <taxon>Rhabditomorpha</taxon>
        <taxon>Rhabditoidea</taxon>
        <taxon>Rhabditidae</taxon>
        <taxon>Peloderinae</taxon>
        <taxon>Caenorhabditis</taxon>
    </lineage>
</organism>
<gene>
    <name evidence="9" type="ORF">CBOVIS_LOCUS1978</name>
</gene>
<evidence type="ECO:0000256" key="5">
    <source>
        <dbReference type="ARBA" id="ARBA00023136"/>
    </source>
</evidence>
<evidence type="ECO:0000259" key="8">
    <source>
        <dbReference type="Pfam" id="PF01529"/>
    </source>
</evidence>
<dbReference type="GO" id="GO:0016020">
    <property type="term" value="C:membrane"/>
    <property type="evidence" value="ECO:0007669"/>
    <property type="project" value="UniProtKB-SubCell"/>
</dbReference>
<sequence>MSWYSKIYTAVREYRAIHPFIGRILTFLLNILLITQVVGLFISFYVFLTITCGYYLKSSIQVTIYLIIATFLFVMSLWSLAKTLFTPIARVPPQYRPPKALDEKLRAATPCDAAGKFVVESSSPEQIREQSQIIIEMCEVCDVKMAECDHVGRLKYCYECGHLKPDRARHCGSCGQCCVKFDHHCPWINMCVTHANYKYFLLYVVYTTAFVYWYLLTSIEGVIRFVLNQNYSQEVDHLMLYLFTGLLGGVFGYYPLGELILFHWQLISLNETTVEQTKPAVLRFDNLADYNMGKKANFEHVFGWGLWWLPIETSESDGLHFDIRYVNQHNKCRFIKVRDDELTSSSDIASQNGSPHDPPCNNS</sequence>
<dbReference type="InterPro" id="IPR039859">
    <property type="entry name" value="PFA4/ZDH16/20/ERF2-like"/>
</dbReference>
<name>A0A8S1EAZ8_9PELO</name>
<keyword evidence="10" id="KW-1185">Reference proteome</keyword>
<protein>
    <recommendedName>
        <fullName evidence="7">Palmitoyltransferase</fullName>
        <ecNumber evidence="7">2.3.1.225</ecNumber>
    </recommendedName>
</protein>
<dbReference type="PANTHER" id="PTHR12246">
    <property type="entry name" value="PALMITOYLTRANSFERASE ZDHHC16"/>
    <property type="match status" value="1"/>
</dbReference>
<evidence type="ECO:0000256" key="6">
    <source>
        <dbReference type="ARBA" id="ARBA00023315"/>
    </source>
</evidence>
<comment type="catalytic activity">
    <reaction evidence="7">
        <text>L-cysteinyl-[protein] + hexadecanoyl-CoA = S-hexadecanoyl-L-cysteinyl-[protein] + CoA</text>
        <dbReference type="Rhea" id="RHEA:36683"/>
        <dbReference type="Rhea" id="RHEA-COMP:10131"/>
        <dbReference type="Rhea" id="RHEA-COMP:11032"/>
        <dbReference type="ChEBI" id="CHEBI:29950"/>
        <dbReference type="ChEBI" id="CHEBI:57287"/>
        <dbReference type="ChEBI" id="CHEBI:57379"/>
        <dbReference type="ChEBI" id="CHEBI:74151"/>
        <dbReference type="EC" id="2.3.1.225"/>
    </reaction>
</comment>
<dbReference type="Proteomes" id="UP000494206">
    <property type="component" value="Unassembled WGS sequence"/>
</dbReference>
<proteinExistence type="inferred from homology"/>